<evidence type="ECO:0000313" key="6">
    <source>
        <dbReference type="Proteomes" id="UP000507245"/>
    </source>
</evidence>
<dbReference type="Gene3D" id="1.20.120.1080">
    <property type="match status" value="1"/>
</dbReference>
<accession>A0A6J5XEA5</accession>
<evidence type="ECO:0000313" key="5">
    <source>
        <dbReference type="Proteomes" id="UP000507222"/>
    </source>
</evidence>
<feature type="domain" description="Helicase associated" evidence="2">
    <location>
        <begin position="33"/>
        <end position="53"/>
    </location>
</feature>
<dbReference type="AlphaFoldDB" id="A0A6J5XEA5"/>
<proteinExistence type="predicted"/>
<protein>
    <recommendedName>
        <fullName evidence="2">Helicase associated domain-containing protein</fullName>
    </recommendedName>
</protein>
<evidence type="ECO:0000313" key="4">
    <source>
        <dbReference type="EMBL" id="CAB4312286.1"/>
    </source>
</evidence>
<dbReference type="Proteomes" id="UP000507245">
    <property type="component" value="Unassembled WGS sequence"/>
</dbReference>
<keyword evidence="6" id="KW-1185">Reference proteome</keyword>
<feature type="region of interest" description="Disordered" evidence="1">
    <location>
        <begin position="1"/>
        <end position="26"/>
    </location>
</feature>
<reference evidence="6" key="1">
    <citation type="journal article" date="2020" name="Genome Biol.">
        <title>Gamete binning: chromosome-level and haplotype-resolved genome assembly enabled by high-throughput single-cell sequencing of gamete genomes.</title>
        <authorList>
            <person name="Campoy J.A."/>
            <person name="Sun H."/>
            <person name="Goel M."/>
            <person name="Jiao W.-B."/>
            <person name="Folz-Donahue K."/>
            <person name="Wang N."/>
            <person name="Rubio M."/>
            <person name="Liu C."/>
            <person name="Kukat C."/>
            <person name="Ruiz D."/>
            <person name="Huettel B."/>
            <person name="Schneeberger K."/>
        </authorList>
    </citation>
    <scope>NUCLEOTIDE SEQUENCE [LARGE SCALE GENOMIC DNA]</scope>
    <source>
        <strain evidence="6">cv. Rojo Pasion</strain>
    </source>
</reference>
<evidence type="ECO:0000313" key="3">
    <source>
        <dbReference type="EMBL" id="CAB4281972.1"/>
    </source>
</evidence>
<dbReference type="EMBL" id="CAEKDK010000006">
    <property type="protein sequence ID" value="CAB4281972.1"/>
    <property type="molecule type" value="Genomic_DNA"/>
</dbReference>
<evidence type="ECO:0000259" key="2">
    <source>
        <dbReference type="Pfam" id="PF04408"/>
    </source>
</evidence>
<sequence length="92" mass="9952">MDFKGFSTSRRRRAGRVQPGALQPPDPLAVQNAIELLKTTGALDNIEELTPLGMSPSLHTTIGSKHWEDASNGFYLSMPESCLNNCSCPCSS</sequence>
<dbReference type="Proteomes" id="UP000507222">
    <property type="component" value="Unassembled WGS sequence"/>
</dbReference>
<organism evidence="4 6">
    <name type="scientific">Prunus armeniaca</name>
    <name type="common">Apricot</name>
    <name type="synonym">Armeniaca vulgaris</name>
    <dbReference type="NCBI Taxonomy" id="36596"/>
    <lineage>
        <taxon>Eukaryota</taxon>
        <taxon>Viridiplantae</taxon>
        <taxon>Streptophyta</taxon>
        <taxon>Embryophyta</taxon>
        <taxon>Tracheophyta</taxon>
        <taxon>Spermatophyta</taxon>
        <taxon>Magnoliopsida</taxon>
        <taxon>eudicotyledons</taxon>
        <taxon>Gunneridae</taxon>
        <taxon>Pentapetalae</taxon>
        <taxon>rosids</taxon>
        <taxon>fabids</taxon>
        <taxon>Rosales</taxon>
        <taxon>Rosaceae</taxon>
        <taxon>Amygdaloideae</taxon>
        <taxon>Amygdaleae</taxon>
        <taxon>Prunus</taxon>
    </lineage>
</organism>
<dbReference type="Pfam" id="PF04408">
    <property type="entry name" value="WHD_HA2"/>
    <property type="match status" value="1"/>
</dbReference>
<dbReference type="InterPro" id="IPR048333">
    <property type="entry name" value="HA2_WH"/>
</dbReference>
<name>A0A6J5XEA5_PRUAR</name>
<dbReference type="EMBL" id="CAEKKB010000006">
    <property type="protein sequence ID" value="CAB4312286.1"/>
    <property type="molecule type" value="Genomic_DNA"/>
</dbReference>
<reference evidence="4 5" key="2">
    <citation type="submission" date="2020-05" db="EMBL/GenBank/DDBJ databases">
        <authorList>
            <person name="Campoy J."/>
            <person name="Schneeberger K."/>
            <person name="Spophaly S."/>
        </authorList>
    </citation>
    <scope>NUCLEOTIDE SEQUENCE [LARGE SCALE GENOMIC DNA]</scope>
    <source>
        <strain evidence="4">PruArmRojPasFocal</strain>
    </source>
</reference>
<evidence type="ECO:0000256" key="1">
    <source>
        <dbReference type="SAM" id="MobiDB-lite"/>
    </source>
</evidence>
<gene>
    <name evidence="3" type="ORF">CURHAP_LOCUS35213</name>
    <name evidence="4" type="ORF">ORAREDHAP_LOCUS34658</name>
</gene>